<feature type="domain" description="Ricin B lectin" evidence="2">
    <location>
        <begin position="514"/>
        <end position="651"/>
    </location>
</feature>
<evidence type="ECO:0000313" key="3">
    <source>
        <dbReference type="EMBL" id="MFH6985723.1"/>
    </source>
</evidence>
<dbReference type="Pfam" id="PF18962">
    <property type="entry name" value="Por_Secre_tail"/>
    <property type="match status" value="1"/>
</dbReference>
<accession>A0ABW7NDV0</accession>
<keyword evidence="4" id="KW-1185">Reference proteome</keyword>
<dbReference type="Gene3D" id="2.120.10.10">
    <property type="match status" value="1"/>
</dbReference>
<dbReference type="PANTHER" id="PTHR38792:SF3">
    <property type="entry name" value="BNR_ASP-BOX REPEAT DOMAIN PROTEIN (AFU_ORTHOLOGUE AFUA_7G06430)-RELATED"/>
    <property type="match status" value="1"/>
</dbReference>
<sequence length="750" mass="81019">MMRRLASLLLLFILCTASAQETLLEDVTSFYPRLVRLAANGSANGRLIASFDVIGAGHIYQSTNDGLSWSQIATISESQYANTCCSELYEVPQTLGSTAAGTLFWAVSAHDGPAPANRAIKIYKSTDQGNNWSYFSTPVTGLTGLWEAEFIIDDYGRLVMFYASEEHKGSGYNQLIAHKVSTDGGATWGAEAIDIGIADNNQRPGMPTVSKLPNGDFVMVYEICGPTYNCDAFYRTSSDGVAWGSPTNVGTRIESVSGNHFSHAPTVTWIDNGTTNGELLVAGQVLRNGSNSEVAQNGRTYMVNSTNGAGPWAERAAPLFTPSDGTNPCGNYSTQFVSRSGGTEIIQLANKECRVYSGIGPFNAPVADGVYRLTARHSGKVLDVNACSTADGANVQQWPWVGGDCQRWKLEYLGNNEYKITSQISGKVLEINGCSTANGGNVQQWPWNGADCQRWFIEPVGAGYYKLVSKNSGKVLDVDACSTADGQNVQQWEWLGGTCQQWLIESVSPNEIAAGSYSITSKNSGKVLDVSGCSSSVGANVQQWSWNGANCQRWTVSATADGFYEITSNESGLALDVNGCLSVNGQNVQQWTSTGANCQRWGFEEVETGYYRIVSKNGGKVLDVAGCSTVDGANVQQYQWLGGDCQRWALATVASSQRMTAEATLSSEMRFNIYPNPATDRLSIQYQQTVAGQAMVSIVNTSGQSVYVRVFDSNDGARQADIDLSGYCAGIYFVNFKNDEHNITRKIIIQ</sequence>
<protein>
    <submittedName>
        <fullName evidence="3">RICIN domain-containing protein</fullName>
    </submittedName>
</protein>
<evidence type="ECO:0000313" key="4">
    <source>
        <dbReference type="Proteomes" id="UP001610063"/>
    </source>
</evidence>
<dbReference type="PANTHER" id="PTHR38792">
    <property type="entry name" value="BNR/ASP-BOX REPEAT DOMAIN PROTEIN (AFU_ORTHOLOGUE AFUA_7G06430)-RELATED"/>
    <property type="match status" value="1"/>
</dbReference>
<dbReference type="CDD" id="cd15482">
    <property type="entry name" value="Sialidase_non-viral"/>
    <property type="match status" value="1"/>
</dbReference>
<name>A0ABW7NDV0_9BACT</name>
<dbReference type="InterPro" id="IPR026444">
    <property type="entry name" value="Secre_tail"/>
</dbReference>
<dbReference type="RefSeq" id="WP_395419126.1">
    <property type="nucleotide sequence ID" value="NZ_JBIPKE010000020.1"/>
</dbReference>
<dbReference type="SUPFAM" id="SSF50370">
    <property type="entry name" value="Ricin B-like lectins"/>
    <property type="match status" value="2"/>
</dbReference>
<gene>
    <name evidence="3" type="ORF">ACHKAR_19880</name>
</gene>
<dbReference type="CDD" id="cd00161">
    <property type="entry name" value="beta-trefoil_Ricin-like"/>
    <property type="match status" value="2"/>
</dbReference>
<dbReference type="EMBL" id="JBIPKE010000020">
    <property type="protein sequence ID" value="MFH6985723.1"/>
    <property type="molecule type" value="Genomic_DNA"/>
</dbReference>
<reference evidence="3 4" key="1">
    <citation type="journal article" date="2013" name="Int. J. Syst. Evol. Microbiol.">
        <title>Marinoscillum luteum sp. nov., isolated from marine sediment.</title>
        <authorList>
            <person name="Cha I.T."/>
            <person name="Park S.J."/>
            <person name="Kim S.J."/>
            <person name="Kim J.G."/>
            <person name="Jung M.Y."/>
            <person name="Shin K.S."/>
            <person name="Kwon K.K."/>
            <person name="Yang S.H."/>
            <person name="Seo Y.S."/>
            <person name="Rhee S.K."/>
        </authorList>
    </citation>
    <scope>NUCLEOTIDE SEQUENCE [LARGE SCALE GENOMIC DNA]</scope>
    <source>
        <strain evidence="3 4">KCTC 23939</strain>
    </source>
</reference>
<dbReference type="Proteomes" id="UP001610063">
    <property type="component" value="Unassembled WGS sequence"/>
</dbReference>
<comment type="caution">
    <text evidence="3">The sequence shown here is derived from an EMBL/GenBank/DDBJ whole genome shotgun (WGS) entry which is preliminary data.</text>
</comment>
<dbReference type="InterPro" id="IPR035992">
    <property type="entry name" value="Ricin_B-like_lectins"/>
</dbReference>
<organism evidence="3 4">
    <name type="scientific">Marinoscillum luteum</name>
    <dbReference type="NCBI Taxonomy" id="861051"/>
    <lineage>
        <taxon>Bacteria</taxon>
        <taxon>Pseudomonadati</taxon>
        <taxon>Bacteroidota</taxon>
        <taxon>Cytophagia</taxon>
        <taxon>Cytophagales</taxon>
        <taxon>Reichenbachiellaceae</taxon>
        <taxon>Marinoscillum</taxon>
    </lineage>
</organism>
<feature type="domain" description="Ricin B lectin" evidence="2">
    <location>
        <begin position="368"/>
        <end position="505"/>
    </location>
</feature>
<dbReference type="PROSITE" id="PS50231">
    <property type="entry name" value="RICIN_B_LECTIN"/>
    <property type="match status" value="2"/>
</dbReference>
<dbReference type="InterPro" id="IPR000772">
    <property type="entry name" value="Ricin_B_lectin"/>
</dbReference>
<evidence type="ECO:0000259" key="2">
    <source>
        <dbReference type="SMART" id="SM00458"/>
    </source>
</evidence>
<feature type="chain" id="PRO_5046088327" evidence="1">
    <location>
        <begin position="20"/>
        <end position="750"/>
    </location>
</feature>
<evidence type="ECO:0000256" key="1">
    <source>
        <dbReference type="SAM" id="SignalP"/>
    </source>
</evidence>
<dbReference type="InterPro" id="IPR036278">
    <property type="entry name" value="Sialidase_sf"/>
</dbReference>
<dbReference type="SUPFAM" id="SSF50939">
    <property type="entry name" value="Sialidases"/>
    <property type="match status" value="1"/>
</dbReference>
<feature type="signal peptide" evidence="1">
    <location>
        <begin position="1"/>
        <end position="19"/>
    </location>
</feature>
<dbReference type="NCBIfam" id="TIGR04183">
    <property type="entry name" value="Por_Secre_tail"/>
    <property type="match status" value="1"/>
</dbReference>
<dbReference type="Pfam" id="PF14200">
    <property type="entry name" value="RicinB_lectin_2"/>
    <property type="match status" value="3"/>
</dbReference>
<proteinExistence type="predicted"/>
<dbReference type="SMART" id="SM00458">
    <property type="entry name" value="RICIN"/>
    <property type="match status" value="2"/>
</dbReference>
<keyword evidence="1" id="KW-0732">Signal</keyword>
<dbReference type="Gene3D" id="2.80.10.50">
    <property type="match status" value="6"/>
</dbReference>